<dbReference type="GeneID" id="83065983"/>
<keyword evidence="1" id="KW-1133">Transmembrane helix</keyword>
<sequence>MSGPGLPPVAAFGAFELRAMAALLAQGRTLCAASLLLTALAWLGLFEAAGLSGWRPALWFAAAAGLLQLYYAVRVDFDARLLQALAAHAQADADGGAARLDAALATLGLRKPAAATRGWPERWRGARGLLRKQAGLVILQSAALLAALGSA</sequence>
<proteinExistence type="predicted"/>
<gene>
    <name evidence="2" type="ORF">LEN_4192</name>
</gene>
<evidence type="ECO:0000313" key="2">
    <source>
        <dbReference type="EMBL" id="BAV99679.1"/>
    </source>
</evidence>
<dbReference type="EMBL" id="AP014940">
    <property type="protein sequence ID" value="BAV99679.1"/>
    <property type="molecule type" value="Genomic_DNA"/>
</dbReference>
<feature type="transmembrane region" description="Helical" evidence="1">
    <location>
        <begin position="57"/>
        <end position="73"/>
    </location>
</feature>
<dbReference type="KEGG" id="lem:LEN_4192"/>
<dbReference type="RefSeq" id="WP_232518353.1">
    <property type="nucleotide sequence ID" value="NZ_AP014940.1"/>
</dbReference>
<feature type="transmembrane region" description="Helical" evidence="1">
    <location>
        <begin position="32"/>
        <end position="51"/>
    </location>
</feature>
<dbReference type="AlphaFoldDB" id="A0AAU9AR30"/>
<reference evidence="2 3" key="1">
    <citation type="journal article" date="2017" name="DNA Res.">
        <title>Complete genome sequence and expression profile of the commercial lytic enzyme producer Lysobacter enzymogenes M497-1.</title>
        <authorList>
            <person name="Takami H."/>
            <person name="Toyoda A."/>
            <person name="Uchiyama I."/>
            <person name="Itoh T."/>
            <person name="Takaki Y."/>
            <person name="Arai W."/>
            <person name="Nishi S."/>
            <person name="Kawai M."/>
            <person name="Shinya K."/>
            <person name="Ikeda H."/>
        </authorList>
    </citation>
    <scope>NUCLEOTIDE SEQUENCE [LARGE SCALE GENOMIC DNA]</scope>
    <source>
        <strain evidence="2 3">M497-1</strain>
    </source>
</reference>
<dbReference type="Proteomes" id="UP000218824">
    <property type="component" value="Chromosome"/>
</dbReference>
<evidence type="ECO:0000313" key="3">
    <source>
        <dbReference type="Proteomes" id="UP000218824"/>
    </source>
</evidence>
<protein>
    <recommendedName>
        <fullName evidence="4">Transmembrane protein</fullName>
    </recommendedName>
</protein>
<organism evidence="2 3">
    <name type="scientific">Lysobacter enzymogenes</name>
    <dbReference type="NCBI Taxonomy" id="69"/>
    <lineage>
        <taxon>Bacteria</taxon>
        <taxon>Pseudomonadati</taxon>
        <taxon>Pseudomonadota</taxon>
        <taxon>Gammaproteobacteria</taxon>
        <taxon>Lysobacterales</taxon>
        <taxon>Lysobacteraceae</taxon>
        <taxon>Lysobacter</taxon>
    </lineage>
</organism>
<accession>A0AAU9AR30</accession>
<keyword evidence="1" id="KW-0472">Membrane</keyword>
<evidence type="ECO:0008006" key="4">
    <source>
        <dbReference type="Google" id="ProtNLM"/>
    </source>
</evidence>
<evidence type="ECO:0000256" key="1">
    <source>
        <dbReference type="SAM" id="Phobius"/>
    </source>
</evidence>
<keyword evidence="1" id="KW-0812">Transmembrane</keyword>
<name>A0AAU9AR30_LYSEN</name>